<name>A0A068NJ85_FIMGI</name>
<dbReference type="KEGG" id="fgi:OP10G_0173"/>
<sequence length="1199" mass="129942">MPINGTLLPATINALEFACHSSGTPSGSGPGQPTYSHQATHDTFFAPNAIDLSLGLYLHAESSYDGSAGTWQAVYDGPGAPFGGYVLSGSGFQSSVKIAARPKSVKLYGTSGGLTYISWSEIEIWLNDALNITLPSSGIASLGNGCGPNYTLMIGIPSYLTGSAGAGRIGVVYPAYDNCDPGHGLPISWSTSIGSTAAGGWRFQEIDGGAWTDLPVALYHATPPAGGDCPFGLGLGTVSGGSTSAGSIDTSSSVSSDREYVTRELLTGVSTATCYDNDEAGTVLGTVTTHPRVTFRDPCTGEIVDAYRDVYSTESWSEHAGGSVWLYPNLATAIRRFSPGYRCAWYRGTLPETTASASRSCTSGGVTVTTNSSTVVHPAVSYIASVVGSGAHPIEDVFTYTAYSPTTESRSKHHSKTFDFAGPEDVTCDPQADIDCPTGNKGFSCGATAPDHPEINDSETVSGRFPATVGPIPGNYQWHYVDVARYLATWPNRLWQFANWREDWKVDGSPVAWPLYWGLNGEQWLYNPAFPVSEQRRTRNSQLTSCLEQSGYTPFLDAFFGGLRWIGVSRWQTMGIDPPDHLDLTAAGADAWTIEHATPTYTSTGITLDSPDATTLILTLDTTRWDVPPHLYPAICDRIRLSWSLGNVAQVRVYCVAEDGSLALLEQTHGDGFTTSGVTYRIPAIPQSKSAGSWAIDNGDGVVTDTGTDVGGSGISPATMADPIRAFRFGLLGGRTVKALRFEVDLVSMSTGAVVNYPRWIYAGAHPTPINESRQIVDLIWPNGPGVRLGNHEWWDGSTLLSVPNCLGLGYTTTVIDALCAKREIFFGVDRMATYPGGVDLTTELVQRYDAFEGESVGQVDQNSLAFLLPKGTGETMRWAIVNTMSELPPFACWPRKRRDPLTWAETGSYCLEVWDMAQEDRFIVSEAQTELYSDTGVRFTSPWPAPAGWAITRFAPKLDNTETGWQVRRGGTVLAHVRPWHGWFCLKGVPGDRAPWHYQHNDGSVYQCSVDRDGNLWARYARHWWPNGGWINEQNVTTTGDVDDGCIWASRLISRAEVAFSREITPTRYDLYTSYSKDRAKSWTEPVLLMSNARYPRGFPSQDGGEILAWIVFDSGASGPATVYGRYRGRGGSWSAPAPFKDASGADIRVSDATGWGNPAGSYTAHRALSLHLVIEGEVSASWWECTKPSTLKFRRIL</sequence>
<organism evidence="1 2">
    <name type="scientific">Fimbriimonas ginsengisoli Gsoil 348</name>
    <dbReference type="NCBI Taxonomy" id="661478"/>
    <lineage>
        <taxon>Bacteria</taxon>
        <taxon>Bacillati</taxon>
        <taxon>Armatimonadota</taxon>
        <taxon>Fimbriimonadia</taxon>
        <taxon>Fimbriimonadales</taxon>
        <taxon>Fimbriimonadaceae</taxon>
        <taxon>Fimbriimonas</taxon>
    </lineage>
</organism>
<dbReference type="STRING" id="661478.OP10G_0173"/>
<dbReference type="EMBL" id="CP007139">
    <property type="protein sequence ID" value="AIE83541.1"/>
    <property type="molecule type" value="Genomic_DNA"/>
</dbReference>
<dbReference type="RefSeq" id="WP_025227784.1">
    <property type="nucleotide sequence ID" value="NZ_CP007139.1"/>
</dbReference>
<dbReference type="HOGENOM" id="CLU_270933_0_0_0"/>
<protein>
    <submittedName>
        <fullName evidence="1">Uncharacterized protein</fullName>
    </submittedName>
</protein>
<gene>
    <name evidence="1" type="ORF">OP10G_0173</name>
</gene>
<dbReference type="AlphaFoldDB" id="A0A068NJ85"/>
<proteinExistence type="predicted"/>
<evidence type="ECO:0000313" key="1">
    <source>
        <dbReference type="EMBL" id="AIE83541.1"/>
    </source>
</evidence>
<evidence type="ECO:0000313" key="2">
    <source>
        <dbReference type="Proteomes" id="UP000027982"/>
    </source>
</evidence>
<dbReference type="Proteomes" id="UP000027982">
    <property type="component" value="Chromosome"/>
</dbReference>
<keyword evidence="2" id="KW-1185">Reference proteome</keyword>
<accession>A0A068NJ85</accession>
<reference evidence="1 2" key="1">
    <citation type="journal article" date="2014" name="PLoS ONE">
        <title>The first complete genome sequence of the class fimbriimonadia in the phylum armatimonadetes.</title>
        <authorList>
            <person name="Hu Z.Y."/>
            <person name="Wang Y.Z."/>
            <person name="Im W.T."/>
            <person name="Wang S.Y."/>
            <person name="Zhao G.P."/>
            <person name="Zheng H.J."/>
            <person name="Quan Z.X."/>
        </authorList>
    </citation>
    <scope>NUCLEOTIDE SEQUENCE [LARGE SCALE GENOMIC DNA]</scope>
    <source>
        <strain evidence="1">Gsoil 348</strain>
    </source>
</reference>
<dbReference type="OrthoDB" id="9826736at2"/>